<organism evidence="1 2">
    <name type="scientific">Chondromyces crocatus</name>
    <dbReference type="NCBI Taxonomy" id="52"/>
    <lineage>
        <taxon>Bacteria</taxon>
        <taxon>Pseudomonadati</taxon>
        <taxon>Myxococcota</taxon>
        <taxon>Polyangia</taxon>
        <taxon>Polyangiales</taxon>
        <taxon>Polyangiaceae</taxon>
        <taxon>Chondromyces</taxon>
    </lineage>
</organism>
<accession>A0A0K1EBR1</accession>
<dbReference type="AlphaFoldDB" id="A0A0K1EBR1"/>
<proteinExistence type="predicted"/>
<keyword evidence="2" id="KW-1185">Reference proteome</keyword>
<dbReference type="KEGG" id="ccro:CMC5_024710"/>
<evidence type="ECO:0000313" key="2">
    <source>
        <dbReference type="Proteomes" id="UP000067626"/>
    </source>
</evidence>
<reference evidence="1 2" key="1">
    <citation type="submission" date="2015-07" db="EMBL/GenBank/DDBJ databases">
        <title>Genome analysis of myxobacterium Chondromyces crocatus Cm c5 reveals a high potential for natural compound synthesis and the genetic basis for the loss of fruiting body formation.</title>
        <authorList>
            <person name="Zaburannyi N."/>
            <person name="Bunk B."/>
            <person name="Maier J."/>
            <person name="Overmann J."/>
            <person name="Mueller R."/>
        </authorList>
    </citation>
    <scope>NUCLEOTIDE SEQUENCE [LARGE SCALE GENOMIC DNA]</scope>
    <source>
        <strain evidence="1 2">Cm c5</strain>
    </source>
</reference>
<dbReference type="EMBL" id="CP012159">
    <property type="protein sequence ID" value="AKT38326.1"/>
    <property type="molecule type" value="Genomic_DNA"/>
</dbReference>
<sequence>MMDEKETLRASTAQHFEWSIRALAQSTDVQLSLFPDFVCKADELALDYEERWGNFREELGESLTSEQLDSISALDKHLRAMSGLQNEKFWTDESMVNDPEWRLVRELALRVVAVMGWSSEPPPPGRSIYIGPNGRA</sequence>
<protein>
    <submittedName>
        <fullName evidence="1">Uncharacterized protein</fullName>
    </submittedName>
</protein>
<name>A0A0K1EBR1_CHOCO</name>
<dbReference type="OrthoDB" id="6636624at2"/>
<gene>
    <name evidence="1" type="ORF">CMC5_024710</name>
</gene>
<dbReference type="STRING" id="52.CMC5_024710"/>
<dbReference type="Proteomes" id="UP000067626">
    <property type="component" value="Chromosome"/>
</dbReference>
<evidence type="ECO:0000313" key="1">
    <source>
        <dbReference type="EMBL" id="AKT38326.1"/>
    </source>
</evidence>
<dbReference type="RefSeq" id="WP_156338510.1">
    <property type="nucleotide sequence ID" value="NZ_CP012159.1"/>
</dbReference>